<protein>
    <recommendedName>
        <fullName evidence="4">Bacterial Pleckstrin homology domain-containing protein</fullName>
    </recommendedName>
</protein>
<keyword evidence="3" id="KW-1185">Reference proteome</keyword>
<dbReference type="Proteomes" id="UP000318102">
    <property type="component" value="Unassembled WGS sequence"/>
</dbReference>
<keyword evidence="1" id="KW-1133">Transmembrane helix</keyword>
<gene>
    <name evidence="2" type="ORF">FPZ44_09365</name>
</gene>
<accession>A0A559J040</accession>
<feature type="transmembrane region" description="Helical" evidence="1">
    <location>
        <begin position="21"/>
        <end position="42"/>
    </location>
</feature>
<evidence type="ECO:0000313" key="2">
    <source>
        <dbReference type="EMBL" id="TVX93246.1"/>
    </source>
</evidence>
<evidence type="ECO:0008006" key="4">
    <source>
        <dbReference type="Google" id="ProtNLM"/>
    </source>
</evidence>
<comment type="caution">
    <text evidence="2">The sequence shown here is derived from an EMBL/GenBank/DDBJ whole genome shotgun (WGS) entry which is preliminary data.</text>
</comment>
<dbReference type="OrthoDB" id="582675at2"/>
<organism evidence="2 3">
    <name type="scientific">Paenibacillus agilis</name>
    <dbReference type="NCBI Taxonomy" id="3020863"/>
    <lineage>
        <taxon>Bacteria</taxon>
        <taxon>Bacillati</taxon>
        <taxon>Bacillota</taxon>
        <taxon>Bacilli</taxon>
        <taxon>Bacillales</taxon>
        <taxon>Paenibacillaceae</taxon>
        <taxon>Paenibacillus</taxon>
    </lineage>
</organism>
<reference evidence="2 3" key="1">
    <citation type="submission" date="2019-07" db="EMBL/GenBank/DDBJ databases">
        <authorList>
            <person name="Kim J."/>
        </authorList>
    </citation>
    <scope>NUCLEOTIDE SEQUENCE [LARGE SCALE GENOMIC DNA]</scope>
    <source>
        <strain evidence="2 3">N4</strain>
    </source>
</reference>
<dbReference type="EMBL" id="VNJK01000001">
    <property type="protein sequence ID" value="TVX93246.1"/>
    <property type="molecule type" value="Genomic_DNA"/>
</dbReference>
<dbReference type="AlphaFoldDB" id="A0A559J040"/>
<name>A0A559J040_9BACL</name>
<feature type="transmembrane region" description="Helical" evidence="1">
    <location>
        <begin position="57"/>
        <end position="75"/>
    </location>
</feature>
<evidence type="ECO:0000256" key="1">
    <source>
        <dbReference type="SAM" id="Phobius"/>
    </source>
</evidence>
<dbReference type="InterPro" id="IPR046139">
    <property type="entry name" value="DUF6141"/>
</dbReference>
<sequence>MGQDSQGSQVLYKEVQRFPKWTLIFVIAPALIFFGIAFVQLGLGKSVGSSSMSNNELVATTLIFGLLVPLTYIFMKASIIVTSDEIKLSLLPLYRKRIHFEDIKEVQLVGIKAIEQFGGWGIRANKQKKGFVVAGNEGIELILYRGKPIVIATQRGIDLFNIINNRLIK</sequence>
<dbReference type="RefSeq" id="WP_144989541.1">
    <property type="nucleotide sequence ID" value="NZ_VNJK01000001.1"/>
</dbReference>
<dbReference type="Pfam" id="PF19638">
    <property type="entry name" value="DUF6141"/>
    <property type="match status" value="1"/>
</dbReference>
<evidence type="ECO:0000313" key="3">
    <source>
        <dbReference type="Proteomes" id="UP000318102"/>
    </source>
</evidence>
<keyword evidence="1" id="KW-0472">Membrane</keyword>
<proteinExistence type="predicted"/>
<keyword evidence="1" id="KW-0812">Transmembrane</keyword>